<keyword evidence="2 6" id="KW-0808">Transferase</keyword>
<feature type="domain" description="BVU-1015-like N-terminal dimerisation-like" evidence="5">
    <location>
        <begin position="22"/>
        <end position="94"/>
    </location>
</feature>
<dbReference type="CDD" id="cd02440">
    <property type="entry name" value="AdoMet_MTases"/>
    <property type="match status" value="1"/>
</dbReference>
<dbReference type="SUPFAM" id="SSF53335">
    <property type="entry name" value="S-adenosyl-L-methionine-dependent methyltransferases"/>
    <property type="match status" value="1"/>
</dbReference>
<evidence type="ECO:0000256" key="3">
    <source>
        <dbReference type="ARBA" id="ARBA00022691"/>
    </source>
</evidence>
<accession>A0A1Z4BLN5</accession>
<dbReference type="SUPFAM" id="SSF46785">
    <property type="entry name" value="Winged helix' DNA-binding domain"/>
    <property type="match status" value="1"/>
</dbReference>
<name>A0A1Z4BLN5_9FLAO</name>
<dbReference type="RefSeq" id="WP_088593355.1">
    <property type="nucleotide sequence ID" value="NZ_CP022022.1"/>
</dbReference>
<dbReference type="InterPro" id="IPR049480">
    <property type="entry name" value="BVU_1015-like_N"/>
</dbReference>
<dbReference type="GO" id="GO:0032259">
    <property type="term" value="P:methylation"/>
    <property type="evidence" value="ECO:0007669"/>
    <property type="project" value="UniProtKB-KW"/>
</dbReference>
<dbReference type="InterPro" id="IPR036390">
    <property type="entry name" value="WH_DNA-bd_sf"/>
</dbReference>
<sequence>MNLTPALEKQYTKEQRTALEAQRLAQEIAFGPVVFQISQLMVKFGVLEALCNAPNGLTMAEVAAQTKLSDYAVKILLEASLSIGTVIVSNDDRFSITKAGWFLLRDKTTRVNMEFIQEVCYEGLFHLEEALTEGKPSGLKVFGSWPTIYEGLSQLPPKAQEKWFAFDHYYSDYSFDDALNIVFKQPVKTLLDVGGNTGRFALRTVDYNPDVQVTIMDLPQQLGLMKANTAGKAGAERIAGHPANLLDASVPFPKGFDAIWMSQFLDCFSEDEVTSILTRAAAAMDDHTSLYILEAYWDRQQHETGAYCLTQISVYFTAMANGNSKMYYSGDMIRCVERAGLEVSAIYDNLGSGNSHTLFQVKKKSK</sequence>
<keyword evidence="7" id="KW-1185">Reference proteome</keyword>
<dbReference type="EMBL" id="CP022022">
    <property type="protein sequence ID" value="ASF42180.1"/>
    <property type="molecule type" value="Genomic_DNA"/>
</dbReference>
<reference evidence="7" key="1">
    <citation type="submission" date="2017-06" db="EMBL/GenBank/DDBJ databases">
        <title>Complete genome sequence of Capnocytophaga sp. KCOM 1579 (=ChDC OS43) isolated from a human refractory periapical abscess lesion.</title>
        <authorList>
            <person name="Kook J.-K."/>
            <person name="Park S.-N."/>
            <person name="Lim Y.K."/>
            <person name="Roh H."/>
        </authorList>
    </citation>
    <scope>NUCLEOTIDE SEQUENCE [LARGE SCALE GENOMIC DNA]</scope>
    <source>
        <strain evidence="7">ChDC OS43</strain>
    </source>
</reference>
<protein>
    <submittedName>
        <fullName evidence="6">SAM-dependent methyltransferase</fullName>
    </submittedName>
</protein>
<dbReference type="Pfam" id="PF00891">
    <property type="entry name" value="Methyltransf_2"/>
    <property type="match status" value="1"/>
</dbReference>
<dbReference type="InterPro" id="IPR016461">
    <property type="entry name" value="COMT-like"/>
</dbReference>
<evidence type="ECO:0000256" key="2">
    <source>
        <dbReference type="ARBA" id="ARBA00022679"/>
    </source>
</evidence>
<dbReference type="InterPro" id="IPR001077">
    <property type="entry name" value="COMT_C"/>
</dbReference>
<dbReference type="Gene3D" id="1.20.58.1390">
    <property type="match status" value="1"/>
</dbReference>
<evidence type="ECO:0000259" key="4">
    <source>
        <dbReference type="Pfam" id="PF00891"/>
    </source>
</evidence>
<keyword evidence="3" id="KW-0949">S-adenosyl-L-methionine</keyword>
<evidence type="ECO:0000313" key="7">
    <source>
        <dbReference type="Proteomes" id="UP000197007"/>
    </source>
</evidence>
<dbReference type="KEGG" id="capn:CBG49_03255"/>
<dbReference type="Pfam" id="PF21212">
    <property type="entry name" value="Dimerisation2-like_dom"/>
    <property type="match status" value="1"/>
</dbReference>
<dbReference type="Proteomes" id="UP000197007">
    <property type="component" value="Chromosome"/>
</dbReference>
<dbReference type="PROSITE" id="PS51683">
    <property type="entry name" value="SAM_OMT_II"/>
    <property type="match status" value="1"/>
</dbReference>
<evidence type="ECO:0000256" key="1">
    <source>
        <dbReference type="ARBA" id="ARBA00022603"/>
    </source>
</evidence>
<dbReference type="PIRSF" id="PIRSF005739">
    <property type="entry name" value="O-mtase"/>
    <property type="match status" value="1"/>
</dbReference>
<dbReference type="Gene3D" id="1.10.10.10">
    <property type="entry name" value="Winged helix-like DNA-binding domain superfamily/Winged helix DNA-binding domain"/>
    <property type="match status" value="1"/>
</dbReference>
<keyword evidence="1 6" id="KW-0489">Methyltransferase</keyword>
<evidence type="ECO:0000313" key="6">
    <source>
        <dbReference type="EMBL" id="ASF42180.1"/>
    </source>
</evidence>
<dbReference type="AlphaFoldDB" id="A0A1Z4BLN5"/>
<dbReference type="Gene3D" id="3.40.50.150">
    <property type="entry name" value="Vaccinia Virus protein VP39"/>
    <property type="match status" value="1"/>
</dbReference>
<gene>
    <name evidence="6" type="ORF">CBG49_03255</name>
</gene>
<dbReference type="GO" id="GO:0008171">
    <property type="term" value="F:O-methyltransferase activity"/>
    <property type="evidence" value="ECO:0007669"/>
    <property type="project" value="InterPro"/>
</dbReference>
<dbReference type="PANTHER" id="PTHR43712">
    <property type="entry name" value="PUTATIVE (AFU_ORTHOLOGUE AFUA_4G14580)-RELATED"/>
    <property type="match status" value="1"/>
</dbReference>
<dbReference type="InterPro" id="IPR029063">
    <property type="entry name" value="SAM-dependent_MTases_sf"/>
</dbReference>
<feature type="domain" description="O-methyltransferase C-terminal" evidence="4">
    <location>
        <begin position="158"/>
        <end position="325"/>
    </location>
</feature>
<dbReference type="PANTHER" id="PTHR43712:SF2">
    <property type="entry name" value="O-METHYLTRANSFERASE CICE"/>
    <property type="match status" value="1"/>
</dbReference>
<organism evidence="6 7">
    <name type="scientific">Capnocytophaga endodontalis</name>
    <dbReference type="NCBI Taxonomy" id="2708117"/>
    <lineage>
        <taxon>Bacteria</taxon>
        <taxon>Pseudomonadati</taxon>
        <taxon>Bacteroidota</taxon>
        <taxon>Flavobacteriia</taxon>
        <taxon>Flavobacteriales</taxon>
        <taxon>Flavobacteriaceae</taxon>
        <taxon>Capnocytophaga</taxon>
    </lineage>
</organism>
<evidence type="ECO:0000259" key="5">
    <source>
        <dbReference type="Pfam" id="PF21212"/>
    </source>
</evidence>
<dbReference type="InterPro" id="IPR036388">
    <property type="entry name" value="WH-like_DNA-bd_sf"/>
</dbReference>
<proteinExistence type="predicted"/>